<sequence length="327" mass="33963">MAVGCTLRERFCQEGSMKNVFMKTVSLGAMVVIAACSQKVSESPSDSSASGLGQSNAEKAIVSFNLTDAPNKDLKSVVVDIDHMEVVVAGAGKAGRLILAKGLGPVDLLQLQNGVTLPLQDVEAPAGIRIQQIRLVLKPSGHYAVKGDDSICELKTPSAQKTGVKIILTNKVQFEAGHHYNIVVDFDALKSVVVQGNGGCLLKPVLKLKSAYKTPIVQPEPPVDNGGGDGSSGGGDTGSGGEDNGSGSGEEPSEPVVEEPVVEQPEEPGVGEETGSGDVSGGESSEGEELVTEPEQNDPADDGWDYTPIVDGEDYPVVTQDELGQLL</sequence>
<dbReference type="STRING" id="264462.Bd2913"/>
<dbReference type="HOGENOM" id="CLU_929583_0_0_7"/>
<feature type="domain" description="DUF4382" evidence="2">
    <location>
        <begin position="60"/>
        <end position="204"/>
    </location>
</feature>
<dbReference type="Proteomes" id="UP000008080">
    <property type="component" value="Chromosome"/>
</dbReference>
<feature type="compositionally biased region" description="Gly residues" evidence="1">
    <location>
        <begin position="225"/>
        <end position="248"/>
    </location>
</feature>
<keyword evidence="4" id="KW-1185">Reference proteome</keyword>
<accession>Q6MJ70</accession>
<dbReference type="EMBL" id="BX842654">
    <property type="protein sequence ID" value="CAE80691.1"/>
    <property type="molecule type" value="Genomic_DNA"/>
</dbReference>
<dbReference type="InterPro" id="IPR025491">
    <property type="entry name" value="DUF4382"/>
</dbReference>
<name>Q6MJ70_BDEBA</name>
<feature type="region of interest" description="Disordered" evidence="1">
    <location>
        <begin position="217"/>
        <end position="312"/>
    </location>
</feature>
<protein>
    <recommendedName>
        <fullName evidence="2">DUF4382 domain-containing protein</fullName>
    </recommendedName>
</protein>
<dbReference type="AlphaFoldDB" id="Q6MJ70"/>
<organism evidence="3 4">
    <name type="scientific">Bdellovibrio bacteriovorus (strain ATCC 15356 / DSM 50701 / NCIMB 9529 / HD100)</name>
    <dbReference type="NCBI Taxonomy" id="264462"/>
    <lineage>
        <taxon>Bacteria</taxon>
        <taxon>Pseudomonadati</taxon>
        <taxon>Bdellovibrionota</taxon>
        <taxon>Bdellovibrionia</taxon>
        <taxon>Bdellovibrionales</taxon>
        <taxon>Pseudobdellovibrionaceae</taxon>
        <taxon>Bdellovibrio</taxon>
    </lineage>
</organism>
<reference evidence="3 4" key="1">
    <citation type="journal article" date="2004" name="Science">
        <title>A predator unmasked: life cycle of Bdellovibrio bacteriovorus from a genomic perspective.</title>
        <authorList>
            <person name="Rendulic S."/>
            <person name="Jagtap P."/>
            <person name="Rosinus A."/>
            <person name="Eppinger M."/>
            <person name="Baar C."/>
            <person name="Lanz C."/>
            <person name="Keller H."/>
            <person name="Lambert C."/>
            <person name="Evans K.J."/>
            <person name="Goesmann A."/>
            <person name="Meyer F."/>
            <person name="Sockett R.E."/>
            <person name="Schuster S.C."/>
        </authorList>
    </citation>
    <scope>NUCLEOTIDE SEQUENCE [LARGE SCALE GENOMIC DNA]</scope>
    <source>
        <strain evidence="4">ATCC 15356 / DSM 50701 / NCIMB 9529 / HD100</strain>
    </source>
</reference>
<evidence type="ECO:0000313" key="3">
    <source>
        <dbReference type="EMBL" id="CAE80691.1"/>
    </source>
</evidence>
<feature type="compositionally biased region" description="Acidic residues" evidence="1">
    <location>
        <begin position="285"/>
        <end position="304"/>
    </location>
</feature>
<dbReference type="KEGG" id="bba:Bd2913"/>
<feature type="compositionally biased region" description="Acidic residues" evidence="1">
    <location>
        <begin position="251"/>
        <end position="270"/>
    </location>
</feature>
<evidence type="ECO:0000259" key="2">
    <source>
        <dbReference type="Pfam" id="PF14321"/>
    </source>
</evidence>
<dbReference type="Pfam" id="PF14321">
    <property type="entry name" value="DUF4382"/>
    <property type="match status" value="1"/>
</dbReference>
<gene>
    <name evidence="3" type="ordered locus">Bd2913</name>
</gene>
<evidence type="ECO:0000313" key="4">
    <source>
        <dbReference type="Proteomes" id="UP000008080"/>
    </source>
</evidence>
<proteinExistence type="predicted"/>
<evidence type="ECO:0000256" key="1">
    <source>
        <dbReference type="SAM" id="MobiDB-lite"/>
    </source>
</evidence>